<reference evidence="1 2" key="1">
    <citation type="submission" date="2023-03" db="EMBL/GenBank/DDBJ databases">
        <title>Genome insight into feeding habits of ladybird beetles.</title>
        <authorList>
            <person name="Li H.-S."/>
            <person name="Huang Y.-H."/>
            <person name="Pang H."/>
        </authorList>
    </citation>
    <scope>NUCLEOTIDE SEQUENCE [LARGE SCALE GENOMIC DNA]</scope>
    <source>
        <strain evidence="1">SYSU_2023b</strain>
        <tissue evidence="1">Whole body</tissue>
    </source>
</reference>
<name>A0AAW1V0J1_9CUCU</name>
<dbReference type="AlphaFoldDB" id="A0AAW1V0J1"/>
<dbReference type="Proteomes" id="UP001431783">
    <property type="component" value="Unassembled WGS sequence"/>
</dbReference>
<evidence type="ECO:0000313" key="2">
    <source>
        <dbReference type="Proteomes" id="UP001431783"/>
    </source>
</evidence>
<dbReference type="EMBL" id="JARQZJ010000097">
    <property type="protein sequence ID" value="KAK9885752.1"/>
    <property type="molecule type" value="Genomic_DNA"/>
</dbReference>
<organism evidence="1 2">
    <name type="scientific">Henosepilachna vigintioctopunctata</name>
    <dbReference type="NCBI Taxonomy" id="420089"/>
    <lineage>
        <taxon>Eukaryota</taxon>
        <taxon>Metazoa</taxon>
        <taxon>Ecdysozoa</taxon>
        <taxon>Arthropoda</taxon>
        <taxon>Hexapoda</taxon>
        <taxon>Insecta</taxon>
        <taxon>Pterygota</taxon>
        <taxon>Neoptera</taxon>
        <taxon>Endopterygota</taxon>
        <taxon>Coleoptera</taxon>
        <taxon>Polyphaga</taxon>
        <taxon>Cucujiformia</taxon>
        <taxon>Coccinelloidea</taxon>
        <taxon>Coccinellidae</taxon>
        <taxon>Epilachninae</taxon>
        <taxon>Epilachnini</taxon>
        <taxon>Henosepilachna</taxon>
    </lineage>
</organism>
<sequence>MLMENSKQEYSVAWRRCSIYSQGENVVDVTKMQKLHHRCSFHTDKRGPLEYAQAMEHDSDQRDHQGGVVAIESDDKKRFERAVSELNDNSVDELIDQAKSKLATVPARGPVGPLAAAPAVEEK</sequence>
<proteinExistence type="predicted"/>
<keyword evidence="2" id="KW-1185">Reference proteome</keyword>
<accession>A0AAW1V0J1</accession>
<comment type="caution">
    <text evidence="1">The sequence shown here is derived from an EMBL/GenBank/DDBJ whole genome shotgun (WGS) entry which is preliminary data.</text>
</comment>
<gene>
    <name evidence="1" type="ORF">WA026_013624</name>
</gene>
<protein>
    <submittedName>
        <fullName evidence="1">Uncharacterized protein</fullName>
    </submittedName>
</protein>
<evidence type="ECO:0000313" key="1">
    <source>
        <dbReference type="EMBL" id="KAK9885752.1"/>
    </source>
</evidence>